<gene>
    <name evidence="1" type="ORF">ACFOMD_15565</name>
</gene>
<dbReference type="RefSeq" id="WP_380863007.1">
    <property type="nucleotide sequence ID" value="NZ_JBHRXV010000011.1"/>
</dbReference>
<name>A0ABV7XD09_9SPHN</name>
<proteinExistence type="predicted"/>
<accession>A0ABV7XD09</accession>
<comment type="caution">
    <text evidence="1">The sequence shown here is derived from an EMBL/GenBank/DDBJ whole genome shotgun (WGS) entry which is preliminary data.</text>
</comment>
<evidence type="ECO:0008006" key="3">
    <source>
        <dbReference type="Google" id="ProtNLM"/>
    </source>
</evidence>
<evidence type="ECO:0000313" key="2">
    <source>
        <dbReference type="Proteomes" id="UP001595615"/>
    </source>
</evidence>
<protein>
    <recommendedName>
        <fullName evidence="3">HNH endonuclease</fullName>
    </recommendedName>
</protein>
<organism evidence="1 2">
    <name type="scientific">Sphingoaurantiacus capsulatus</name>
    <dbReference type="NCBI Taxonomy" id="1771310"/>
    <lineage>
        <taxon>Bacteria</taxon>
        <taxon>Pseudomonadati</taxon>
        <taxon>Pseudomonadota</taxon>
        <taxon>Alphaproteobacteria</taxon>
        <taxon>Sphingomonadales</taxon>
        <taxon>Sphingosinicellaceae</taxon>
        <taxon>Sphingoaurantiacus</taxon>
    </lineage>
</organism>
<dbReference type="EMBL" id="JBHRXV010000011">
    <property type="protein sequence ID" value="MFC3713989.1"/>
    <property type="molecule type" value="Genomic_DNA"/>
</dbReference>
<evidence type="ECO:0000313" key="1">
    <source>
        <dbReference type="EMBL" id="MFC3713989.1"/>
    </source>
</evidence>
<reference evidence="2" key="1">
    <citation type="journal article" date="2019" name="Int. J. Syst. Evol. Microbiol.">
        <title>The Global Catalogue of Microorganisms (GCM) 10K type strain sequencing project: providing services to taxonomists for standard genome sequencing and annotation.</title>
        <authorList>
            <consortium name="The Broad Institute Genomics Platform"/>
            <consortium name="The Broad Institute Genome Sequencing Center for Infectious Disease"/>
            <person name="Wu L."/>
            <person name="Ma J."/>
        </authorList>
    </citation>
    <scope>NUCLEOTIDE SEQUENCE [LARGE SCALE GENOMIC DNA]</scope>
    <source>
        <strain evidence="2">KCTC 42644</strain>
    </source>
</reference>
<dbReference type="Proteomes" id="UP001595615">
    <property type="component" value="Unassembled WGS sequence"/>
</dbReference>
<keyword evidence="2" id="KW-1185">Reference proteome</keyword>
<sequence length="327" mass="38532">MSLFTLRTQKMLWGRAAGRCSMMDCRIELVEDATETDNEALVGENCHIVADSEDGPRGKDPLPFDQRAKYGNLILLCRNHHRVIDQQVNTYTVEALNKIKSDHESWVKSTLQIFDEAKQRDDEWYATVVDDWVRRCHLDEWQRWTSWLVGGGPPQIWVDIEADLDELRAWLLNRFWPERYADLEAALSNFRRVLSDLHGTFRRHAIREEDVWITEAFYKKIWHRDPKTYDRLLNQYEAHEDLLTDLTFELTRAANLVLQIVRERMSPSFREAEGKCMVQRGPEEDFSYRTYLPTYSAEQRLEGQLYPGAKKFSAVLKSRDFFFGKAD</sequence>